<feature type="region of interest" description="Disordered" evidence="1">
    <location>
        <begin position="1"/>
        <end position="25"/>
    </location>
</feature>
<dbReference type="Proteomes" id="UP000887540">
    <property type="component" value="Unplaced"/>
</dbReference>
<sequence>MSSRKRHLEETLEEPEIKNGVSPKNNDIFGQVQEFRTLLLSEEPVEKKKFKQFRRVLSDIKDNEESQRKVLKLIDTKFLTGLFCKYSAKNSKTDLVIYKILRSLERNLHVNLRVLAPIVWGEKAESNYKQLVQFGQNLHQRMKADQVLEFFDSKQLWWTLLKMDDEKLMEKSETANFYDPRFVASVLFSITAPGSDLTLRKFVTSNALAFAFALTSTKDEDLRAYGYGILQRYLDLLKELTTEEFSERVWFKYVIRTFKNSVTETNQRIPHVVAHFFARVSKLMLHPEDPVFSPIMAFFQLKPTVMFDQVPEFYKLFLSSSTENFRAERHWVLKLMLEALIEPNDFQILETSYCIPLCLLLFSSPISEMESRKLILQLFKACLQHSSIAMSLFNLHSIHSWFSLTLQ</sequence>
<dbReference type="PANTHER" id="PTHR13500">
    <property type="entry name" value="NUCLEOLAR PRERIBOSOMAL-ASSOCIATED PROTEIN 1"/>
    <property type="match status" value="1"/>
</dbReference>
<dbReference type="GO" id="GO:0000466">
    <property type="term" value="P:maturation of 5.8S rRNA from tricistronic rRNA transcript (SSU-rRNA, 5.8S rRNA, LSU-rRNA)"/>
    <property type="evidence" value="ECO:0007669"/>
    <property type="project" value="TreeGrafter"/>
</dbReference>
<dbReference type="InterPro" id="IPR032436">
    <property type="entry name" value="URB1_C"/>
</dbReference>
<dbReference type="InterPro" id="IPR039844">
    <property type="entry name" value="URB1"/>
</dbReference>
<evidence type="ECO:0000313" key="4">
    <source>
        <dbReference type="WBParaSite" id="ACRNAN_scaffold7397.g9437.t1"/>
    </source>
</evidence>
<dbReference type="PANTHER" id="PTHR13500:SF0">
    <property type="entry name" value="NUCLEOLAR PRE-RIBOSOMAL-ASSOCIATED PROTEIN 1"/>
    <property type="match status" value="1"/>
</dbReference>
<dbReference type="Pfam" id="PF16201">
    <property type="entry name" value="NopRA1"/>
    <property type="match status" value="1"/>
</dbReference>
<dbReference type="AlphaFoldDB" id="A0A914EF27"/>
<dbReference type="GO" id="GO:0000463">
    <property type="term" value="P:maturation of LSU-rRNA from tricistronic rRNA transcript (SSU-rRNA, 5.8S rRNA, LSU-rRNA)"/>
    <property type="evidence" value="ECO:0007669"/>
    <property type="project" value="TreeGrafter"/>
</dbReference>
<protein>
    <submittedName>
        <fullName evidence="4">Nucleolar pre-ribosomal-associated protein 1 C-terminal domain-containing protein</fullName>
    </submittedName>
</protein>
<reference evidence="4" key="1">
    <citation type="submission" date="2022-11" db="UniProtKB">
        <authorList>
            <consortium name="WormBaseParasite"/>
        </authorList>
    </citation>
    <scope>IDENTIFICATION</scope>
</reference>
<keyword evidence="3" id="KW-1185">Reference proteome</keyword>
<name>A0A914EF27_9BILA</name>
<dbReference type="WBParaSite" id="ACRNAN_scaffold7397.g9437.t1">
    <property type="protein sequence ID" value="ACRNAN_scaffold7397.g9437.t1"/>
    <property type="gene ID" value="ACRNAN_scaffold7397.g9437"/>
</dbReference>
<dbReference type="GO" id="GO:0005730">
    <property type="term" value="C:nucleolus"/>
    <property type="evidence" value="ECO:0007669"/>
    <property type="project" value="TreeGrafter"/>
</dbReference>
<evidence type="ECO:0000259" key="2">
    <source>
        <dbReference type="Pfam" id="PF16201"/>
    </source>
</evidence>
<feature type="domain" description="URB1 C-terminal" evidence="2">
    <location>
        <begin position="208"/>
        <end position="401"/>
    </location>
</feature>
<proteinExistence type="predicted"/>
<evidence type="ECO:0000256" key="1">
    <source>
        <dbReference type="SAM" id="MobiDB-lite"/>
    </source>
</evidence>
<evidence type="ECO:0000313" key="3">
    <source>
        <dbReference type="Proteomes" id="UP000887540"/>
    </source>
</evidence>
<accession>A0A914EF27</accession>
<organism evidence="3 4">
    <name type="scientific">Acrobeloides nanus</name>
    <dbReference type="NCBI Taxonomy" id="290746"/>
    <lineage>
        <taxon>Eukaryota</taxon>
        <taxon>Metazoa</taxon>
        <taxon>Ecdysozoa</taxon>
        <taxon>Nematoda</taxon>
        <taxon>Chromadorea</taxon>
        <taxon>Rhabditida</taxon>
        <taxon>Tylenchina</taxon>
        <taxon>Cephalobomorpha</taxon>
        <taxon>Cephaloboidea</taxon>
        <taxon>Cephalobidae</taxon>
        <taxon>Acrobeloides</taxon>
    </lineage>
</organism>